<keyword evidence="2" id="KW-1185">Reference proteome</keyword>
<comment type="caution">
    <text evidence="1">The sequence shown here is derived from an EMBL/GenBank/DDBJ whole genome shotgun (WGS) entry which is preliminary data.</text>
</comment>
<dbReference type="EMBL" id="CM055103">
    <property type="protein sequence ID" value="KAJ7536656.1"/>
    <property type="molecule type" value="Genomic_DNA"/>
</dbReference>
<reference evidence="2" key="1">
    <citation type="journal article" date="2024" name="Proc. Natl. Acad. Sci. U.S.A.">
        <title>Extraordinary preservation of gene collinearity over three hundred million years revealed in homosporous lycophytes.</title>
        <authorList>
            <person name="Li C."/>
            <person name="Wickell D."/>
            <person name="Kuo L.Y."/>
            <person name="Chen X."/>
            <person name="Nie B."/>
            <person name="Liao X."/>
            <person name="Peng D."/>
            <person name="Ji J."/>
            <person name="Jenkins J."/>
            <person name="Williams M."/>
            <person name="Shu S."/>
            <person name="Plott C."/>
            <person name="Barry K."/>
            <person name="Rajasekar S."/>
            <person name="Grimwood J."/>
            <person name="Han X."/>
            <person name="Sun S."/>
            <person name="Hou Z."/>
            <person name="He W."/>
            <person name="Dai G."/>
            <person name="Sun C."/>
            <person name="Schmutz J."/>
            <person name="Leebens-Mack J.H."/>
            <person name="Li F.W."/>
            <person name="Wang L."/>
        </authorList>
    </citation>
    <scope>NUCLEOTIDE SEQUENCE [LARGE SCALE GENOMIC DNA]</scope>
    <source>
        <strain evidence="2">cv. PW_Plant_1</strain>
    </source>
</reference>
<name>A0ACC2C3U1_DIPCM</name>
<organism evidence="1 2">
    <name type="scientific">Diphasiastrum complanatum</name>
    <name type="common">Issler's clubmoss</name>
    <name type="synonym">Lycopodium complanatum</name>
    <dbReference type="NCBI Taxonomy" id="34168"/>
    <lineage>
        <taxon>Eukaryota</taxon>
        <taxon>Viridiplantae</taxon>
        <taxon>Streptophyta</taxon>
        <taxon>Embryophyta</taxon>
        <taxon>Tracheophyta</taxon>
        <taxon>Lycopodiopsida</taxon>
        <taxon>Lycopodiales</taxon>
        <taxon>Lycopodiaceae</taxon>
        <taxon>Lycopodioideae</taxon>
        <taxon>Diphasiastrum</taxon>
    </lineage>
</organism>
<accession>A0ACC2C3U1</accession>
<evidence type="ECO:0000313" key="1">
    <source>
        <dbReference type="EMBL" id="KAJ7536656.1"/>
    </source>
</evidence>
<proteinExistence type="predicted"/>
<protein>
    <submittedName>
        <fullName evidence="1">Uncharacterized protein</fullName>
    </submittedName>
</protein>
<dbReference type="Proteomes" id="UP001162992">
    <property type="component" value="Chromosome 12"/>
</dbReference>
<evidence type="ECO:0000313" key="2">
    <source>
        <dbReference type="Proteomes" id="UP001162992"/>
    </source>
</evidence>
<sequence>MDEAGETARKPRGRPPGSKNKPKPPKVITTEIGNSMRPYVFEISRGCDVSETLSAFARGHQLGLCVLGGSGTVANVTLLKLAAPGSSVTYHGRFEIISLAGSFLPPPAPVKLTGLTIALAGLQPTQVLGGSVMGVLTAASPVLVVVACFLGATYERLPLTGEEDPHQVATTSFASLHLPTDHPCSMTPYNVGQSHLTSFQLTPDVLAWVTGNRLSF</sequence>
<gene>
    <name evidence="1" type="ORF">O6H91_12G076400</name>
</gene>